<name>A0A553QZZ2_9TELE</name>
<dbReference type="PANTHER" id="PTHR12904">
    <property type="match status" value="1"/>
</dbReference>
<dbReference type="InterPro" id="IPR001611">
    <property type="entry name" value="Leu-rich_rpt"/>
</dbReference>
<reference evidence="3 4" key="1">
    <citation type="journal article" date="2019" name="Sci. Data">
        <title>Hybrid genome assembly and annotation of Danionella translucida.</title>
        <authorList>
            <person name="Kadobianskyi M."/>
            <person name="Schulze L."/>
            <person name="Schuelke M."/>
            <person name="Judkewitz B."/>
        </authorList>
    </citation>
    <scope>NUCLEOTIDE SEQUENCE [LARGE SCALE GENOMIC DNA]</scope>
    <source>
        <strain evidence="3 4">Bolton</strain>
    </source>
</reference>
<protein>
    <recommendedName>
        <fullName evidence="2">Protein zer-1 homolog-like C-terminal domain-containing protein</fullName>
    </recommendedName>
</protein>
<dbReference type="GO" id="GO:0031462">
    <property type="term" value="C:Cul2-RING ubiquitin ligase complex"/>
    <property type="evidence" value="ECO:0007669"/>
    <property type="project" value="TreeGrafter"/>
</dbReference>
<keyword evidence="1" id="KW-0833">Ubl conjugation pathway</keyword>
<evidence type="ECO:0000259" key="2">
    <source>
        <dbReference type="Pfam" id="PF22964"/>
    </source>
</evidence>
<organism evidence="3 4">
    <name type="scientific">Danionella cerebrum</name>
    <dbReference type="NCBI Taxonomy" id="2873325"/>
    <lineage>
        <taxon>Eukaryota</taxon>
        <taxon>Metazoa</taxon>
        <taxon>Chordata</taxon>
        <taxon>Craniata</taxon>
        <taxon>Vertebrata</taxon>
        <taxon>Euteleostomi</taxon>
        <taxon>Actinopterygii</taxon>
        <taxon>Neopterygii</taxon>
        <taxon>Teleostei</taxon>
        <taxon>Ostariophysi</taxon>
        <taxon>Cypriniformes</taxon>
        <taxon>Danionidae</taxon>
        <taxon>Danioninae</taxon>
        <taxon>Danionella</taxon>
    </lineage>
</organism>
<dbReference type="OrthoDB" id="120976at2759"/>
<dbReference type="EMBL" id="SRMA01025358">
    <property type="protein sequence ID" value="TRY95531.1"/>
    <property type="molecule type" value="Genomic_DNA"/>
</dbReference>
<dbReference type="InterPro" id="IPR032675">
    <property type="entry name" value="LRR_dom_sf"/>
</dbReference>
<evidence type="ECO:0000313" key="4">
    <source>
        <dbReference type="Proteomes" id="UP000316079"/>
    </source>
</evidence>
<dbReference type="Gene3D" id="3.80.10.10">
    <property type="entry name" value="Ribonuclease Inhibitor"/>
    <property type="match status" value="1"/>
</dbReference>
<dbReference type="Proteomes" id="UP000316079">
    <property type="component" value="Unassembled WGS sequence"/>
</dbReference>
<evidence type="ECO:0000256" key="1">
    <source>
        <dbReference type="ARBA" id="ARBA00022786"/>
    </source>
</evidence>
<keyword evidence="4" id="KW-1185">Reference proteome</keyword>
<comment type="caution">
    <text evidence="3">The sequence shown here is derived from an EMBL/GenBank/DDBJ whole genome shotgun (WGS) entry which is preliminary data.</text>
</comment>
<dbReference type="InterPro" id="IPR051341">
    <property type="entry name" value="Zyg-11_UBL_adapter"/>
</dbReference>
<dbReference type="PROSITE" id="PS51450">
    <property type="entry name" value="LRR"/>
    <property type="match status" value="1"/>
</dbReference>
<proteinExistence type="predicted"/>
<feature type="domain" description="Protein zer-1 homolog-like C-terminal" evidence="2">
    <location>
        <begin position="391"/>
        <end position="500"/>
    </location>
</feature>
<dbReference type="SUPFAM" id="SSF52047">
    <property type="entry name" value="RNI-like"/>
    <property type="match status" value="1"/>
</dbReference>
<dbReference type="InterPro" id="IPR055142">
    <property type="entry name" value="ZER1-like_C"/>
</dbReference>
<dbReference type="STRING" id="623744.A0A553QZZ2"/>
<dbReference type="AlphaFoldDB" id="A0A553QZZ2"/>
<evidence type="ECO:0000313" key="3">
    <source>
        <dbReference type="EMBL" id="TRY95531.1"/>
    </source>
</evidence>
<dbReference type="PANTHER" id="PTHR12904:SF22">
    <property type="entry name" value="ZYG-11 FAMILY MEMBER B, CELL CYCLE REGULATOR"/>
    <property type="match status" value="1"/>
</dbReference>
<gene>
    <name evidence="3" type="ORF">DNTS_010988</name>
</gene>
<accession>A0A553QZZ2</accession>
<sequence>MRRLPHRQRCASTHDVRQDTPTTCVELSSSLRDEEGPVSLTELSLSWVCRHVKGLCVSREDGSLKFLHCPPSIAIFCVFLFSGVLNDQTVGIFQDVELLRLRRAFVQYSQISVDSFKLALCPHKLQELNVSHIHNNISISDILNSITSSTVCRQALRTLLIDGLRFYGETVSFSTLRGLKKLSLAWTDLDDKNLEEICSMPSLESLDISGTNITDLSPLMNIQSQLKFLTAHGLQKLSMPTSAIISVLSKLHLLMHLDISNDKLVTEGDHLAEKLLEHPGVFQNLVSLDVSGWGGVNDAAVRVFVEERRGMRFIGLLGTGAGGVELQSGDGMLKVAGESNLPQLCEALRRYRERETFIREVLAHLYTQTIEMEEPQPIILKLVLSVMRLYPDSLQVQLLTSACVFNLTQHELVLGMTSLLLGAAVKQLLGAMKSFPNHQQLLMNCLLTLCSDHILQVIPFDRYEAAKLIMMLPGNQEDQMLQRMVVAVLSNLVSQVINQSGQHHSMIK</sequence>
<dbReference type="Pfam" id="PF22964">
    <property type="entry name" value="ZER1-like_2nd"/>
    <property type="match status" value="1"/>
</dbReference>